<feature type="region of interest" description="Disordered" evidence="1">
    <location>
        <begin position="202"/>
        <end position="221"/>
    </location>
</feature>
<dbReference type="Proteomes" id="UP000822688">
    <property type="component" value="Chromosome 11"/>
</dbReference>
<evidence type="ECO:0000313" key="3">
    <source>
        <dbReference type="Proteomes" id="UP000822688"/>
    </source>
</evidence>
<evidence type="ECO:0000256" key="1">
    <source>
        <dbReference type="SAM" id="MobiDB-lite"/>
    </source>
</evidence>
<dbReference type="AlphaFoldDB" id="A0A8T0GFW9"/>
<dbReference type="EMBL" id="CM026432">
    <property type="protein sequence ID" value="KAG0556708.1"/>
    <property type="molecule type" value="Genomic_DNA"/>
</dbReference>
<keyword evidence="3" id="KW-1185">Reference proteome</keyword>
<name>A0A8T0GFW9_CERPU</name>
<accession>A0A8T0GFW9</accession>
<protein>
    <submittedName>
        <fullName evidence="2">Uncharacterized protein</fullName>
    </submittedName>
</protein>
<evidence type="ECO:0000313" key="2">
    <source>
        <dbReference type="EMBL" id="KAG0556708.1"/>
    </source>
</evidence>
<sequence length="221" mass="23529">MEEMHQSASFKKGSAVAGVAINGGLSCIFPSNLVGTALNIRQGVVAHRERKTIEKAALKVHGVDFRKGDDRVGRKKQEAAGALFKGVLSGVTFGQDDLVIAGVAISAGGDLFCPATDVASLIKEATGSYYDNSLIHNLQEAASYPASQAQETFGIDHNPTWDDLIQAADPTLAAPAVAAIGVAVEANVVMFAADLVGQEAHKRISRDQRRHDMDHNQRHHH</sequence>
<gene>
    <name evidence="2" type="ORF">KC19_11G073600</name>
</gene>
<proteinExistence type="predicted"/>
<comment type="caution">
    <text evidence="2">The sequence shown here is derived from an EMBL/GenBank/DDBJ whole genome shotgun (WGS) entry which is preliminary data.</text>
</comment>
<reference evidence="2 3" key="1">
    <citation type="submission" date="2020-06" db="EMBL/GenBank/DDBJ databases">
        <title>WGS assembly of Ceratodon purpureus strain R40.</title>
        <authorList>
            <person name="Carey S.B."/>
            <person name="Jenkins J."/>
            <person name="Shu S."/>
            <person name="Lovell J.T."/>
            <person name="Sreedasyam A."/>
            <person name="Maumus F."/>
            <person name="Tiley G.P."/>
            <person name="Fernandez-Pozo N."/>
            <person name="Barry K."/>
            <person name="Chen C."/>
            <person name="Wang M."/>
            <person name="Lipzen A."/>
            <person name="Daum C."/>
            <person name="Saski C.A."/>
            <person name="Payton A.C."/>
            <person name="Mcbreen J.C."/>
            <person name="Conrad R.E."/>
            <person name="Kollar L.M."/>
            <person name="Olsson S."/>
            <person name="Huttunen S."/>
            <person name="Landis J.B."/>
            <person name="Wickett N.J."/>
            <person name="Johnson M.G."/>
            <person name="Rensing S.A."/>
            <person name="Grimwood J."/>
            <person name="Schmutz J."/>
            <person name="Mcdaniel S.F."/>
        </authorList>
    </citation>
    <scope>NUCLEOTIDE SEQUENCE [LARGE SCALE GENOMIC DNA]</scope>
    <source>
        <strain evidence="2 3">R40</strain>
    </source>
</reference>
<organism evidence="2 3">
    <name type="scientific">Ceratodon purpureus</name>
    <name type="common">Fire moss</name>
    <name type="synonym">Dicranum purpureum</name>
    <dbReference type="NCBI Taxonomy" id="3225"/>
    <lineage>
        <taxon>Eukaryota</taxon>
        <taxon>Viridiplantae</taxon>
        <taxon>Streptophyta</taxon>
        <taxon>Embryophyta</taxon>
        <taxon>Bryophyta</taxon>
        <taxon>Bryophytina</taxon>
        <taxon>Bryopsida</taxon>
        <taxon>Dicranidae</taxon>
        <taxon>Pseudoditrichales</taxon>
        <taxon>Ditrichaceae</taxon>
        <taxon>Ceratodon</taxon>
    </lineage>
</organism>